<feature type="domain" description="WD repeat-containing protein 75 second beta-propeller" evidence="9">
    <location>
        <begin position="21"/>
        <end position="135"/>
    </location>
</feature>
<keyword evidence="4 7" id="KW-0853">WD repeat</keyword>
<evidence type="ECO:0000256" key="4">
    <source>
        <dbReference type="ARBA" id="ARBA00022574"/>
    </source>
</evidence>
<dbReference type="SMART" id="SM00320">
    <property type="entry name" value="WD40"/>
    <property type="match status" value="5"/>
</dbReference>
<keyword evidence="5" id="KW-0677">Repeat</keyword>
<feature type="compositionally biased region" description="Basic and acidic residues" evidence="8">
    <location>
        <begin position="358"/>
        <end position="373"/>
    </location>
</feature>
<gene>
    <name evidence="10" type="ORF">DLAC_11431</name>
</gene>
<evidence type="ECO:0000256" key="6">
    <source>
        <dbReference type="ARBA" id="ARBA00023242"/>
    </source>
</evidence>
<dbReference type="Gene3D" id="2.130.10.10">
    <property type="entry name" value="YVTN repeat-like/Quinoprotein amine dehydrogenase"/>
    <property type="match status" value="2"/>
</dbReference>
<dbReference type="OMA" id="DYEDDIM"/>
<protein>
    <recommendedName>
        <fullName evidence="9">WD repeat-containing protein 75 second beta-propeller domain-containing protein</fullName>
    </recommendedName>
</protein>
<dbReference type="InterPro" id="IPR037850">
    <property type="entry name" value="RBBP5/Swd1"/>
</dbReference>
<evidence type="ECO:0000256" key="1">
    <source>
        <dbReference type="ARBA" id="ARBA00004604"/>
    </source>
</evidence>
<evidence type="ECO:0000259" key="9">
    <source>
        <dbReference type="Pfam" id="PF23769"/>
    </source>
</evidence>
<dbReference type="STRING" id="361077.A0A152A9A5"/>
<accession>A0A152A9A5</accession>
<keyword evidence="3" id="KW-0698">rRNA processing</keyword>
<dbReference type="OrthoDB" id="196858at2759"/>
<dbReference type="PANTHER" id="PTHR44040">
    <property type="entry name" value="RETINOBLASTOMA-BINDING PROTEIN 5"/>
    <property type="match status" value="1"/>
</dbReference>
<dbReference type="EMBL" id="LODT01000001">
    <property type="protein sequence ID" value="KYR02647.1"/>
    <property type="molecule type" value="Genomic_DNA"/>
</dbReference>
<dbReference type="SUPFAM" id="SSF50978">
    <property type="entry name" value="WD40 repeat-like"/>
    <property type="match status" value="1"/>
</dbReference>
<dbReference type="Proteomes" id="UP000076078">
    <property type="component" value="Unassembled WGS sequence"/>
</dbReference>
<evidence type="ECO:0000256" key="2">
    <source>
        <dbReference type="ARBA" id="ARBA00022517"/>
    </source>
</evidence>
<dbReference type="PROSITE" id="PS00678">
    <property type="entry name" value="WD_REPEATS_1"/>
    <property type="match status" value="1"/>
</dbReference>
<dbReference type="PROSITE" id="PS50294">
    <property type="entry name" value="WD_REPEATS_REGION"/>
    <property type="match status" value="1"/>
</dbReference>
<dbReference type="Pfam" id="PF23769">
    <property type="entry name" value="Beta-prop_WDR75_2nd"/>
    <property type="match status" value="1"/>
</dbReference>
<feature type="region of interest" description="Disordered" evidence="8">
    <location>
        <begin position="353"/>
        <end position="413"/>
    </location>
</feature>
<keyword evidence="2" id="KW-0690">Ribosome biogenesis</keyword>
<evidence type="ECO:0000313" key="10">
    <source>
        <dbReference type="EMBL" id="KYR02647.1"/>
    </source>
</evidence>
<sequence>MNIGLFDPFRMQDIPDTVEDYLMDSINSKANCCAFNRRGSFLAVGSQQGQISIWDFDTKSIGRLLISHKQCVNYVCWTRNGKNLLSVSNDGSLVLWDLADSKVEKKLEMELALLFVQVHPRDSRYALICSSGIGVPLLVNLESENLTYEPIFDPSSYKGDLNLQGVMTASFNRKGTKIYIGDSHGMVNVVDWKSRAYEKSFKGSSASVKGFQFSRNGKMVLVNSNDKVLRLYSLPQQQEGVIGEYSLLRDFSDNVNRVQWKSFGFSYNNEYVYGGMSHKSIQSILVWNTSGGIVKGLEGPKEGLLDVTWHPYRPIIVSLSYSGIIYIWSCYYTENWSSFAPDFQELEENEEYIEREDEFDHKSDDDDEKDKKQNGQSNSKDNEEDVDILSIDKMDEYSSDEEEEILVISSIPE</sequence>
<name>A0A152A9A5_TIELA</name>
<evidence type="ECO:0000256" key="8">
    <source>
        <dbReference type="SAM" id="MobiDB-lite"/>
    </source>
</evidence>
<comment type="subcellular location">
    <subcellularLocation>
        <location evidence="1">Nucleus</location>
        <location evidence="1">Nucleolus</location>
    </subcellularLocation>
</comment>
<evidence type="ECO:0000313" key="11">
    <source>
        <dbReference type="Proteomes" id="UP000076078"/>
    </source>
</evidence>
<comment type="caution">
    <text evidence="10">The sequence shown here is derived from an EMBL/GenBank/DDBJ whole genome shotgun (WGS) entry which is preliminary data.</text>
</comment>
<evidence type="ECO:0000256" key="7">
    <source>
        <dbReference type="PROSITE-ProRule" id="PRU00221"/>
    </source>
</evidence>
<dbReference type="InterPro" id="IPR001680">
    <property type="entry name" value="WD40_rpt"/>
</dbReference>
<dbReference type="GO" id="GO:0048188">
    <property type="term" value="C:Set1C/COMPASS complex"/>
    <property type="evidence" value="ECO:0007669"/>
    <property type="project" value="InterPro"/>
</dbReference>
<evidence type="ECO:0000256" key="5">
    <source>
        <dbReference type="ARBA" id="ARBA00022737"/>
    </source>
</evidence>
<keyword evidence="11" id="KW-1185">Reference proteome</keyword>
<proteinExistence type="predicted"/>
<organism evidence="10 11">
    <name type="scientific">Tieghemostelium lacteum</name>
    <name type="common">Slime mold</name>
    <name type="synonym">Dictyostelium lacteum</name>
    <dbReference type="NCBI Taxonomy" id="361077"/>
    <lineage>
        <taxon>Eukaryota</taxon>
        <taxon>Amoebozoa</taxon>
        <taxon>Evosea</taxon>
        <taxon>Eumycetozoa</taxon>
        <taxon>Dictyostelia</taxon>
        <taxon>Dictyosteliales</taxon>
        <taxon>Raperosteliaceae</taxon>
        <taxon>Tieghemostelium</taxon>
    </lineage>
</organism>
<dbReference type="InterPro" id="IPR057644">
    <property type="entry name" value="Beta-prop_WDR75_2nd"/>
</dbReference>
<reference evidence="10 11" key="1">
    <citation type="submission" date="2015-12" db="EMBL/GenBank/DDBJ databases">
        <title>Dictyostelia acquired genes for synthesis and detection of signals that induce cell-type specialization by lateral gene transfer from prokaryotes.</title>
        <authorList>
            <person name="Gloeckner G."/>
            <person name="Schaap P."/>
        </authorList>
    </citation>
    <scope>NUCLEOTIDE SEQUENCE [LARGE SCALE GENOMIC DNA]</scope>
    <source>
        <strain evidence="10 11">TK</strain>
    </source>
</reference>
<dbReference type="InterPro" id="IPR036322">
    <property type="entry name" value="WD40_repeat_dom_sf"/>
</dbReference>
<dbReference type="FunCoup" id="A0A152A9A5">
    <property type="interactions" value="901"/>
</dbReference>
<dbReference type="InParanoid" id="A0A152A9A5"/>
<evidence type="ECO:0000256" key="3">
    <source>
        <dbReference type="ARBA" id="ARBA00022552"/>
    </source>
</evidence>
<dbReference type="InterPro" id="IPR015943">
    <property type="entry name" value="WD40/YVTN_repeat-like_dom_sf"/>
</dbReference>
<feature type="repeat" description="WD" evidence="7">
    <location>
        <begin position="65"/>
        <end position="106"/>
    </location>
</feature>
<dbReference type="Pfam" id="PF00400">
    <property type="entry name" value="WD40"/>
    <property type="match status" value="2"/>
</dbReference>
<feature type="repeat" description="WD" evidence="7">
    <location>
        <begin position="23"/>
        <end position="64"/>
    </location>
</feature>
<keyword evidence="6" id="KW-0539">Nucleus</keyword>
<dbReference type="PROSITE" id="PS50082">
    <property type="entry name" value="WD_REPEATS_2"/>
    <property type="match status" value="2"/>
</dbReference>
<dbReference type="AlphaFoldDB" id="A0A152A9A5"/>
<dbReference type="InterPro" id="IPR019775">
    <property type="entry name" value="WD40_repeat_CS"/>
</dbReference>
<dbReference type="PANTHER" id="PTHR44040:SF1">
    <property type="entry name" value="RETINOBLASTOMA-BINDING PROTEIN 5"/>
    <property type="match status" value="1"/>
</dbReference>